<evidence type="ECO:0000313" key="6">
    <source>
        <dbReference type="Proteomes" id="UP001549366"/>
    </source>
</evidence>
<comment type="caution">
    <text evidence="5">The sequence shown here is derived from an EMBL/GenBank/DDBJ whole genome shotgun (WGS) entry which is preliminary data.</text>
</comment>
<sequence length="789" mass="86943">MRLQKLVVAMAMTGALGSGLANALGLGEVTMHSSLNQPLDAEIELLQLRDLTRNEILPNLASRSDFQRAGIGRPFSLSSLSFKTRIREDGTGYIHVTSADAVREPFLNFLMEVHWPSGRLLREYTLLLDPPSFSEQPAQPVRPPTTRPYAARPPIQQPDPYVEPHNRRTDDYLPAPERALQPEIRPITERPFGSARQTTQDDTTTGSTVRSYKVQPNDNLWSIARAVRPSGELSVQQTMVAIQRNNPNAFMRENINELKKGQVLRIPTQDDILSMSYQESVAEVAKQNREWQARLEQLDASRRSKADTAGDGTVADGRLTIVGSDNAAGTGQDQGGGSGSADTGALKNDLSITQEKMDELSRENDELRSRLKDLDEQIATLKRLITLKDDQMAALQSSGNEPEAKPKPKPKPAQESKPMVPPKEEGGLLFWILGALVPVGLAGAFLVYRRRKKAQDEDDFDIDGDGSEAMPLMGEDLLADDEELQLDETLEIDEEALSDREFEGEPEETVQQTQDALSEADIYIAYGRFPQAAELLGKSITAGPERTDLRLKLLEVHAEANDLDSFKAALAELEALGNEDANRQADVFKARFPTDAFMQEGGEPVVNDLSDVDLSEEADSEQEFDLGELDDEDGLEAEEPGDDLEFDFSEDDEGDEELPDLDLEDLDLIDEPDAEGSNDQGDADLDDLDLGFDPDSDSDSDFDSDHEEESAGDSAISDSMSDFEAALDDDDDLDFLSDEDEVSTKLDLARAYMDMGDQEGAREILQEVLDSGNDEQKEEAQTLIQGLDG</sequence>
<reference evidence="5 6" key="1">
    <citation type="submission" date="2024-06" db="EMBL/GenBank/DDBJ databases">
        <title>Genomic Encyclopedia of Type Strains, Phase V (KMG-V): Genome sequencing to study the core and pangenomes of soil and plant-associated prokaryotes.</title>
        <authorList>
            <person name="Whitman W."/>
        </authorList>
    </citation>
    <scope>NUCLEOTIDE SEQUENCE [LARGE SCALE GENOMIC DNA]</scope>
    <source>
        <strain evidence="5 6">NE40</strain>
    </source>
</reference>
<feature type="region of interest" description="Disordered" evidence="1">
    <location>
        <begin position="133"/>
        <end position="210"/>
    </location>
</feature>
<dbReference type="InterPro" id="IPR011990">
    <property type="entry name" value="TPR-like_helical_dom_sf"/>
</dbReference>
<feature type="signal peptide" evidence="3">
    <location>
        <begin position="1"/>
        <end position="23"/>
    </location>
</feature>
<dbReference type="InterPro" id="IPR036779">
    <property type="entry name" value="LysM_dom_sf"/>
</dbReference>
<dbReference type="Gene3D" id="3.10.350.10">
    <property type="entry name" value="LysM domain"/>
    <property type="match status" value="1"/>
</dbReference>
<feature type="compositionally biased region" description="Basic and acidic residues" evidence="1">
    <location>
        <begin position="162"/>
        <end position="171"/>
    </location>
</feature>
<feature type="region of interest" description="Disordered" evidence="1">
    <location>
        <begin position="615"/>
        <end position="738"/>
    </location>
</feature>
<dbReference type="Proteomes" id="UP001549366">
    <property type="component" value="Unassembled WGS sequence"/>
</dbReference>
<dbReference type="NCBIfam" id="TIGR03504">
    <property type="entry name" value="FimV_Cterm"/>
    <property type="match status" value="1"/>
</dbReference>
<keyword evidence="6" id="KW-1185">Reference proteome</keyword>
<dbReference type="InterPro" id="IPR018392">
    <property type="entry name" value="LysM"/>
</dbReference>
<keyword evidence="2" id="KW-1133">Transmembrane helix</keyword>
<evidence type="ECO:0000259" key="4">
    <source>
        <dbReference type="PROSITE" id="PS51782"/>
    </source>
</evidence>
<dbReference type="Gene3D" id="1.20.5.170">
    <property type="match status" value="1"/>
</dbReference>
<name>A0ABV2SPE8_9GAMM</name>
<feature type="region of interest" description="Disordered" evidence="1">
    <location>
        <begin position="393"/>
        <end position="421"/>
    </location>
</feature>
<dbReference type="InterPro" id="IPR057840">
    <property type="entry name" value="FimV_N"/>
</dbReference>
<feature type="compositionally biased region" description="Acidic residues" evidence="1">
    <location>
        <begin position="615"/>
        <end position="711"/>
    </location>
</feature>
<dbReference type="NCBIfam" id="TIGR03505">
    <property type="entry name" value="FimV_core"/>
    <property type="match status" value="1"/>
</dbReference>
<feature type="chain" id="PRO_5046711079" evidence="3">
    <location>
        <begin position="24"/>
        <end position="789"/>
    </location>
</feature>
<dbReference type="InterPro" id="IPR020012">
    <property type="entry name" value="LysM_FimV"/>
</dbReference>
<feature type="region of interest" description="Disordered" evidence="1">
    <location>
        <begin position="325"/>
        <end position="345"/>
    </location>
</feature>
<dbReference type="InterPro" id="IPR038440">
    <property type="entry name" value="FimV_C_sf"/>
</dbReference>
<evidence type="ECO:0000256" key="1">
    <source>
        <dbReference type="SAM" id="MobiDB-lite"/>
    </source>
</evidence>
<feature type="compositionally biased region" description="Basic and acidic residues" evidence="1">
    <location>
        <begin position="299"/>
        <end position="308"/>
    </location>
</feature>
<feature type="domain" description="LysM" evidence="4">
    <location>
        <begin position="210"/>
        <end position="266"/>
    </location>
</feature>
<dbReference type="Pfam" id="PF25800">
    <property type="entry name" value="FimV_N"/>
    <property type="match status" value="1"/>
</dbReference>
<dbReference type="EMBL" id="JBEWTB010000002">
    <property type="protein sequence ID" value="MET4758984.1"/>
    <property type="molecule type" value="Genomic_DNA"/>
</dbReference>
<protein>
    <submittedName>
        <fullName evidence="5">Pilus assembly protein FimV</fullName>
    </submittedName>
</protein>
<organism evidence="5 6">
    <name type="scientific">Endozoicomonas lisbonensis</name>
    <dbReference type="NCBI Taxonomy" id="3120522"/>
    <lineage>
        <taxon>Bacteria</taxon>
        <taxon>Pseudomonadati</taxon>
        <taxon>Pseudomonadota</taxon>
        <taxon>Gammaproteobacteria</taxon>
        <taxon>Oceanospirillales</taxon>
        <taxon>Endozoicomonadaceae</taxon>
        <taxon>Endozoicomonas</taxon>
    </lineage>
</organism>
<dbReference type="Gene3D" id="1.20.58.2200">
    <property type="match status" value="1"/>
</dbReference>
<evidence type="ECO:0000313" key="5">
    <source>
        <dbReference type="EMBL" id="MET4758984.1"/>
    </source>
</evidence>
<evidence type="ECO:0000256" key="3">
    <source>
        <dbReference type="SAM" id="SignalP"/>
    </source>
</evidence>
<dbReference type="PROSITE" id="PS51782">
    <property type="entry name" value="LYSM"/>
    <property type="match status" value="1"/>
</dbReference>
<keyword evidence="2" id="KW-0472">Membrane</keyword>
<dbReference type="CDD" id="cd00118">
    <property type="entry name" value="LysM"/>
    <property type="match status" value="1"/>
</dbReference>
<feature type="region of interest" description="Disordered" evidence="1">
    <location>
        <begin position="299"/>
        <end position="318"/>
    </location>
</feature>
<feature type="compositionally biased region" description="Acidic residues" evidence="1">
    <location>
        <begin position="725"/>
        <end position="738"/>
    </location>
</feature>
<keyword evidence="3" id="KW-0732">Signal</keyword>
<evidence type="ECO:0000256" key="2">
    <source>
        <dbReference type="SAM" id="Phobius"/>
    </source>
</evidence>
<accession>A0ABV2SPE8</accession>
<dbReference type="Gene3D" id="1.25.40.10">
    <property type="entry name" value="Tetratricopeptide repeat domain"/>
    <property type="match status" value="1"/>
</dbReference>
<keyword evidence="2" id="KW-0812">Transmembrane</keyword>
<dbReference type="InterPro" id="IPR020011">
    <property type="entry name" value="FimV_C"/>
</dbReference>
<gene>
    <name evidence="5" type="ORF">V5J35_004176</name>
</gene>
<feature type="transmembrane region" description="Helical" evidence="2">
    <location>
        <begin position="428"/>
        <end position="448"/>
    </location>
</feature>
<proteinExistence type="predicted"/>